<feature type="transmembrane region" description="Helical" evidence="2">
    <location>
        <begin position="40"/>
        <end position="61"/>
    </location>
</feature>
<feature type="region of interest" description="Disordered" evidence="1">
    <location>
        <begin position="1"/>
        <end position="28"/>
    </location>
</feature>
<accession>A0A2X0UDD5</accession>
<evidence type="ECO:0000256" key="1">
    <source>
        <dbReference type="SAM" id="MobiDB-lite"/>
    </source>
</evidence>
<organism evidence="3 4">
    <name type="scientific">Schaalia odontolytica</name>
    <dbReference type="NCBI Taxonomy" id="1660"/>
    <lineage>
        <taxon>Bacteria</taxon>
        <taxon>Bacillati</taxon>
        <taxon>Actinomycetota</taxon>
        <taxon>Actinomycetes</taxon>
        <taxon>Actinomycetales</taxon>
        <taxon>Actinomycetaceae</taxon>
        <taxon>Schaalia</taxon>
    </lineage>
</organism>
<feature type="compositionally biased region" description="Low complexity" evidence="1">
    <location>
        <begin position="18"/>
        <end position="28"/>
    </location>
</feature>
<evidence type="ECO:0000256" key="2">
    <source>
        <dbReference type="SAM" id="Phobius"/>
    </source>
</evidence>
<dbReference type="AlphaFoldDB" id="A0A2X0UDD5"/>
<dbReference type="Proteomes" id="UP000250192">
    <property type="component" value="Unassembled WGS sequence"/>
</dbReference>
<gene>
    <name evidence="3" type="ORF">NCTC9935_00631</name>
</gene>
<evidence type="ECO:0000313" key="4">
    <source>
        <dbReference type="Proteomes" id="UP000250192"/>
    </source>
</evidence>
<evidence type="ECO:0000313" key="3">
    <source>
        <dbReference type="EMBL" id="SPT55138.1"/>
    </source>
</evidence>
<sequence length="80" mass="8252">MSERNSIEVPATPSPSVAPGEGMQQAAGGGVVPARARVTWILSMLFGAGGWLLIFAAIAGMSSGHFWSRPRHSSLLASSS</sequence>
<keyword evidence="2" id="KW-1133">Transmembrane helix</keyword>
<reference evidence="3 4" key="1">
    <citation type="submission" date="2018-06" db="EMBL/GenBank/DDBJ databases">
        <authorList>
            <consortium name="Pathogen Informatics"/>
            <person name="Doyle S."/>
        </authorList>
    </citation>
    <scope>NUCLEOTIDE SEQUENCE [LARGE SCALE GENOMIC DNA]</scope>
    <source>
        <strain evidence="3 4">NCTC9935</strain>
    </source>
</reference>
<keyword evidence="2" id="KW-0472">Membrane</keyword>
<proteinExistence type="predicted"/>
<dbReference type="EMBL" id="UAPR01000002">
    <property type="protein sequence ID" value="SPT55138.1"/>
    <property type="molecule type" value="Genomic_DNA"/>
</dbReference>
<dbReference type="GeneID" id="93758097"/>
<keyword evidence="4" id="KW-1185">Reference proteome</keyword>
<protein>
    <submittedName>
        <fullName evidence="3">Uncharacterized protein</fullName>
    </submittedName>
</protein>
<keyword evidence="2" id="KW-0812">Transmembrane</keyword>
<name>A0A2X0UDD5_9ACTO</name>
<dbReference type="RefSeq" id="WP_111823208.1">
    <property type="nucleotide sequence ID" value="NZ_CBDERX010000023.1"/>
</dbReference>